<evidence type="ECO:0000256" key="4">
    <source>
        <dbReference type="SAM" id="MobiDB-lite"/>
    </source>
</evidence>
<evidence type="ECO:0000256" key="3">
    <source>
        <dbReference type="ARBA" id="ARBA00047784"/>
    </source>
</evidence>
<comment type="caution">
    <text evidence="7">The sequence shown here is derived from an EMBL/GenBank/DDBJ whole genome shotgun (WGS) entry which is preliminary data.</text>
</comment>
<feature type="domain" description="SET" evidence="6">
    <location>
        <begin position="103"/>
        <end position="225"/>
    </location>
</feature>
<dbReference type="OrthoDB" id="26278at2759"/>
<evidence type="ECO:0000313" key="7">
    <source>
        <dbReference type="EMBL" id="CAI5444659.1"/>
    </source>
</evidence>
<dbReference type="CDD" id="cd10528">
    <property type="entry name" value="SET_SETD8"/>
    <property type="match status" value="1"/>
</dbReference>
<feature type="domain" description="UDENN" evidence="5">
    <location>
        <begin position="249"/>
        <end position="770"/>
    </location>
</feature>
<sequence length="770" mass="87284">MTVAAAKRTTSAANRSKKRRGGGVSNTANSYEDHQQATNSSNMANTQATKSTRARRTAVKDVSNHKITEFFQVRRSNRKTSKQIEEEEKDALRDALATGCNEKMLEIYTDPIKGRGIRAGRIFNKGDFVVEYKGDMMDYSVAKQLEEEYSNDEKIGSYMYFFTWNNKKWCIDATKESKYKGRLINHSVLRPNLKTKVVEFDGSHHLILVAKRTIEEGEELLYDYGDRTAATIAKNPWLVNTKFMTNPILNVVVVSFHHKRGCEVEYSHPPLNGPGENGLPDEWHLLPSLALPDGVHNCQKDTIFFMLPSINEKDKCVFGLSCYRQIDANELLHRPDDVTRTSVQKSVVVITRIPLFGALKAKLEVITQAYFEQRDFAKVEVLAQMYTNLCDIFDENLTGEYFASLALHEISVQDLFIRFRHRALLLFKLFLLERKILFIAPSANRIGETMLAAISLFPKVLEEGLYYSNIGLFSNQEPKIQQNPKPKSNPDEIVIEEDIGVELARNDPMPKDSFGFPLSLFGQGSYFDPYLSIQFMDSILKVKSCSVGATNALFSMKKEMFDVIVKIEDDGNIVHNHVDFVNEELEKICVLTTADLRFADFVLKKVEEQMKSSTAEFDGSDEWVRIQIRNYLLSILSTSKSDLQSAIPHFGVAFINLWRKTKNYRIWMAKTHSDIVSVPPGHMFSEQQGVYDVYLKLEHAVNGVEGASKVFGSVNTAGKNIGNSIGETGSRVKAKFSNWWKGRQQQQQQTSSSSNSVTEEGIEAIEEDRK</sequence>
<dbReference type="PROSITE" id="PS50211">
    <property type="entry name" value="DENN"/>
    <property type="match status" value="1"/>
</dbReference>
<dbReference type="InterPro" id="IPR001214">
    <property type="entry name" value="SET_dom"/>
</dbReference>
<dbReference type="PROSITE" id="PS50280">
    <property type="entry name" value="SET"/>
    <property type="match status" value="1"/>
</dbReference>
<feature type="region of interest" description="Disordered" evidence="4">
    <location>
        <begin position="1"/>
        <end position="59"/>
    </location>
</feature>
<dbReference type="EC" id="2.1.1.361" evidence="1"/>
<proteinExistence type="inferred from homology"/>
<evidence type="ECO:0000256" key="1">
    <source>
        <dbReference type="ARBA" id="ARBA00012187"/>
    </source>
</evidence>
<protein>
    <recommendedName>
        <fullName evidence="1">[histone H4]-lysine(20) N-methyltransferase</fullName>
        <ecNumber evidence="1">2.1.1.361</ecNumber>
    </recommendedName>
</protein>
<dbReference type="InterPro" id="IPR051731">
    <property type="entry name" value="DENND11/AVL9_GEFs"/>
</dbReference>
<dbReference type="Pfam" id="PF00856">
    <property type="entry name" value="SET"/>
    <property type="match status" value="1"/>
</dbReference>
<dbReference type="InterPro" id="IPR016858">
    <property type="entry name" value="KMT5A-like"/>
</dbReference>
<dbReference type="PROSITE" id="PS51571">
    <property type="entry name" value="SAM_MT43_PR_SET"/>
    <property type="match status" value="1"/>
</dbReference>
<comment type="similarity">
    <text evidence="2">Belongs to the AVL9 family.</text>
</comment>
<dbReference type="Gene3D" id="2.170.270.10">
    <property type="entry name" value="SET domain"/>
    <property type="match status" value="1"/>
</dbReference>
<feature type="compositionally biased region" description="Polar residues" evidence="4">
    <location>
        <begin position="25"/>
        <end position="51"/>
    </location>
</feature>
<dbReference type="PANTHER" id="PTHR31017">
    <property type="entry name" value="LATE SECRETORY PATHWAY PROTEIN AVL9-RELATED"/>
    <property type="match status" value="1"/>
</dbReference>
<feature type="compositionally biased region" description="Acidic residues" evidence="4">
    <location>
        <begin position="760"/>
        <end position="770"/>
    </location>
</feature>
<dbReference type="GO" id="GO:0005737">
    <property type="term" value="C:cytoplasm"/>
    <property type="evidence" value="ECO:0007669"/>
    <property type="project" value="TreeGrafter"/>
</dbReference>
<dbReference type="PANTHER" id="PTHR31017:SF1">
    <property type="entry name" value="LATE SECRETORY PATHWAY PROTEIN AVL9 HOMOLOG"/>
    <property type="match status" value="1"/>
</dbReference>
<name>A0A9P1IG31_9PELO</name>
<evidence type="ECO:0000256" key="2">
    <source>
        <dbReference type="ARBA" id="ARBA00038178"/>
    </source>
</evidence>
<dbReference type="InterPro" id="IPR018307">
    <property type="entry name" value="ABL9/DENND6_dom"/>
</dbReference>
<organism evidence="7 8">
    <name type="scientific">Caenorhabditis angaria</name>
    <dbReference type="NCBI Taxonomy" id="860376"/>
    <lineage>
        <taxon>Eukaryota</taxon>
        <taxon>Metazoa</taxon>
        <taxon>Ecdysozoa</taxon>
        <taxon>Nematoda</taxon>
        <taxon>Chromadorea</taxon>
        <taxon>Rhabditida</taxon>
        <taxon>Rhabditina</taxon>
        <taxon>Rhabditomorpha</taxon>
        <taxon>Rhabditoidea</taxon>
        <taxon>Rhabditidae</taxon>
        <taxon>Peloderinae</taxon>
        <taxon>Caenorhabditis</taxon>
    </lineage>
</organism>
<accession>A0A9P1IG31</accession>
<evidence type="ECO:0000259" key="6">
    <source>
        <dbReference type="PROSITE" id="PS50280"/>
    </source>
</evidence>
<reference evidence="7" key="1">
    <citation type="submission" date="2022-11" db="EMBL/GenBank/DDBJ databases">
        <authorList>
            <person name="Kikuchi T."/>
        </authorList>
    </citation>
    <scope>NUCLEOTIDE SEQUENCE</scope>
    <source>
        <strain evidence="7">PS1010</strain>
    </source>
</reference>
<feature type="compositionally biased region" description="Low complexity" evidence="4">
    <location>
        <begin position="744"/>
        <end position="756"/>
    </location>
</feature>
<keyword evidence="8" id="KW-1185">Reference proteome</keyword>
<dbReference type="SUPFAM" id="SSF82199">
    <property type="entry name" value="SET domain"/>
    <property type="match status" value="1"/>
</dbReference>
<dbReference type="Pfam" id="PF09794">
    <property type="entry name" value="Avl9"/>
    <property type="match status" value="1"/>
</dbReference>
<dbReference type="EMBL" id="CANHGI010000003">
    <property type="protein sequence ID" value="CAI5444659.1"/>
    <property type="molecule type" value="Genomic_DNA"/>
</dbReference>
<evidence type="ECO:0000259" key="5">
    <source>
        <dbReference type="PROSITE" id="PS50211"/>
    </source>
</evidence>
<dbReference type="SMART" id="SM00317">
    <property type="entry name" value="SET"/>
    <property type="match status" value="1"/>
</dbReference>
<dbReference type="InterPro" id="IPR037516">
    <property type="entry name" value="Tripartite_DENN"/>
</dbReference>
<dbReference type="Proteomes" id="UP001152747">
    <property type="component" value="Unassembled WGS sequence"/>
</dbReference>
<dbReference type="InterPro" id="IPR046341">
    <property type="entry name" value="SET_dom_sf"/>
</dbReference>
<evidence type="ECO:0000313" key="8">
    <source>
        <dbReference type="Proteomes" id="UP001152747"/>
    </source>
</evidence>
<comment type="catalytic activity">
    <reaction evidence="3">
        <text>L-lysyl(20)-[histone H4] + S-adenosyl-L-methionine = N(6)-methyl-L-lysyl(20)-[histone H4] + S-adenosyl-L-homocysteine + H(+)</text>
        <dbReference type="Rhea" id="RHEA:60344"/>
        <dbReference type="Rhea" id="RHEA-COMP:15554"/>
        <dbReference type="Rhea" id="RHEA-COMP:15555"/>
        <dbReference type="ChEBI" id="CHEBI:15378"/>
        <dbReference type="ChEBI" id="CHEBI:29969"/>
        <dbReference type="ChEBI" id="CHEBI:57856"/>
        <dbReference type="ChEBI" id="CHEBI:59789"/>
        <dbReference type="ChEBI" id="CHEBI:61929"/>
        <dbReference type="EC" id="2.1.1.361"/>
    </reaction>
</comment>
<dbReference type="AlphaFoldDB" id="A0A9P1IG31"/>
<dbReference type="InterPro" id="IPR047266">
    <property type="entry name" value="KMT5A-like_SET"/>
</dbReference>
<feature type="region of interest" description="Disordered" evidence="4">
    <location>
        <begin position="739"/>
        <end position="770"/>
    </location>
</feature>
<dbReference type="GO" id="GO:0140944">
    <property type="term" value="F:histone H4K20 monomethyltransferase activity"/>
    <property type="evidence" value="ECO:0007669"/>
    <property type="project" value="UniProtKB-EC"/>
</dbReference>
<gene>
    <name evidence="7" type="ORF">CAMP_LOCUS7296</name>
</gene>